<dbReference type="OrthoDB" id="336240at2759"/>
<dbReference type="SUPFAM" id="SSF143503">
    <property type="entry name" value="PUG domain-like"/>
    <property type="match status" value="1"/>
</dbReference>
<dbReference type="Gene3D" id="1.20.58.2190">
    <property type="match status" value="1"/>
</dbReference>
<feature type="compositionally biased region" description="Basic and acidic residues" evidence="1">
    <location>
        <begin position="229"/>
        <end position="266"/>
    </location>
</feature>
<dbReference type="SMART" id="SM00165">
    <property type="entry name" value="UBA"/>
    <property type="match status" value="1"/>
</dbReference>
<dbReference type="EMBL" id="BEGY01000070">
    <property type="protein sequence ID" value="GAX81762.1"/>
    <property type="molecule type" value="Genomic_DNA"/>
</dbReference>
<dbReference type="InterPro" id="IPR018997">
    <property type="entry name" value="PUB_domain"/>
</dbReference>
<accession>A0A250XFS3</accession>
<dbReference type="InterPro" id="IPR036339">
    <property type="entry name" value="PUB-like_dom_sf"/>
</dbReference>
<dbReference type="STRING" id="1157962.A0A250XFS3"/>
<proteinExistence type="predicted"/>
<dbReference type="InterPro" id="IPR015940">
    <property type="entry name" value="UBA"/>
</dbReference>
<dbReference type="Proteomes" id="UP000232323">
    <property type="component" value="Unassembled WGS sequence"/>
</dbReference>
<dbReference type="PROSITE" id="PS50030">
    <property type="entry name" value="UBA"/>
    <property type="match status" value="1"/>
</dbReference>
<dbReference type="InterPro" id="IPR013087">
    <property type="entry name" value="Znf_C2H2_type"/>
</dbReference>
<dbReference type="InterPro" id="IPR057766">
    <property type="entry name" value="Znf-C2H2_OTU1-like_C"/>
</dbReference>
<name>A0A250XFS3_9CHLO</name>
<feature type="region of interest" description="Disordered" evidence="1">
    <location>
        <begin position="178"/>
        <end position="212"/>
    </location>
</feature>
<dbReference type="PANTHER" id="PTHR46713:SF1">
    <property type="entry name" value="F13M7.16 PROTEIN"/>
    <property type="match status" value="1"/>
</dbReference>
<sequence>MAKSYVCTKCNTFLKSVKELQDHAEVTGHSSFDESSVAIKTMVCTECGKPCRSDAERDLHTRHTGHSNYEDKTNEAGILNTERDMKEARTELLDMDGPTSAASTSAAREPGQDVEMVPAVVDESMLKEMEGMGFSAPRATRALHFSGNSSVEGAINWLDQHEADIDLDEPLLIPKESLKPKLSPEEARKKAEEAIRKAKEKREREEKEQERVRELERIRAGKEMLAMKAKADEADRKRAIEERQREKQEEQRAREKIKAKLEEDRRERRRQMGLPEELTEEEKRAEAEKVEKQRKEEEGKKVFTFVKPISVIDKVRKTLVDMKKASSASSAEEERFKTAVSTMLKYVGNVASQPDEEKFRNIKLSNAAFQQRVASLEGSLVVLEQAGFQRVDELLTMPREKVNVEVLNSVGGELNNALTNPFFGAL</sequence>
<dbReference type="Pfam" id="PF09409">
    <property type="entry name" value="PUB"/>
    <property type="match status" value="1"/>
</dbReference>
<dbReference type="Pfam" id="PF22562">
    <property type="entry name" value="UBA_7"/>
    <property type="match status" value="1"/>
</dbReference>
<comment type="caution">
    <text evidence="3">The sequence shown here is derived from an EMBL/GenBank/DDBJ whole genome shotgun (WGS) entry which is preliminary data.</text>
</comment>
<evidence type="ECO:0000256" key="1">
    <source>
        <dbReference type="SAM" id="MobiDB-lite"/>
    </source>
</evidence>
<reference evidence="3 4" key="1">
    <citation type="submission" date="2017-08" db="EMBL/GenBank/DDBJ databases">
        <title>Acidophilic green algal genome provides insights into adaptation to an acidic environment.</title>
        <authorList>
            <person name="Hirooka S."/>
            <person name="Hirose Y."/>
            <person name="Kanesaki Y."/>
            <person name="Higuchi S."/>
            <person name="Fujiwara T."/>
            <person name="Onuma R."/>
            <person name="Era A."/>
            <person name="Ohbayashi R."/>
            <person name="Uzuka A."/>
            <person name="Nozaki H."/>
            <person name="Yoshikawa H."/>
            <person name="Miyagishima S.Y."/>
        </authorList>
    </citation>
    <scope>NUCLEOTIDE SEQUENCE [LARGE SCALE GENOMIC DNA]</scope>
    <source>
        <strain evidence="3 4">NIES-2499</strain>
    </source>
</reference>
<evidence type="ECO:0000313" key="3">
    <source>
        <dbReference type="EMBL" id="GAX81762.1"/>
    </source>
</evidence>
<dbReference type="Gene3D" id="1.10.8.10">
    <property type="entry name" value="DNA helicase RuvA subunit, C-terminal domain"/>
    <property type="match status" value="1"/>
</dbReference>
<evidence type="ECO:0000313" key="4">
    <source>
        <dbReference type="Proteomes" id="UP000232323"/>
    </source>
</evidence>
<dbReference type="Pfam" id="PF24560">
    <property type="entry name" value="zf-C2H2_OTU1_C"/>
    <property type="match status" value="1"/>
</dbReference>
<feature type="domain" description="UBA" evidence="2">
    <location>
        <begin position="120"/>
        <end position="161"/>
    </location>
</feature>
<protein>
    <recommendedName>
        <fullName evidence="2">UBA domain-containing protein</fullName>
    </recommendedName>
</protein>
<organism evidence="3 4">
    <name type="scientific">Chlamydomonas eustigma</name>
    <dbReference type="NCBI Taxonomy" id="1157962"/>
    <lineage>
        <taxon>Eukaryota</taxon>
        <taxon>Viridiplantae</taxon>
        <taxon>Chlorophyta</taxon>
        <taxon>core chlorophytes</taxon>
        <taxon>Chlorophyceae</taxon>
        <taxon>CS clade</taxon>
        <taxon>Chlamydomonadales</taxon>
        <taxon>Chlamydomonadaceae</taxon>
        <taxon>Chlamydomonas</taxon>
    </lineage>
</organism>
<evidence type="ECO:0000259" key="2">
    <source>
        <dbReference type="PROSITE" id="PS50030"/>
    </source>
</evidence>
<dbReference type="SMART" id="SM00580">
    <property type="entry name" value="PUG"/>
    <property type="match status" value="1"/>
</dbReference>
<dbReference type="PROSITE" id="PS00028">
    <property type="entry name" value="ZINC_FINGER_C2H2_1"/>
    <property type="match status" value="2"/>
</dbReference>
<dbReference type="AlphaFoldDB" id="A0A250XFS3"/>
<dbReference type="PANTHER" id="PTHR46713">
    <property type="entry name" value="F13M7.16 PROTEIN"/>
    <property type="match status" value="1"/>
</dbReference>
<gene>
    <name evidence="3" type="ORF">CEUSTIGMA_g9190.t1</name>
</gene>
<keyword evidence="4" id="KW-1185">Reference proteome</keyword>
<feature type="region of interest" description="Disordered" evidence="1">
    <location>
        <begin position="225"/>
        <end position="293"/>
    </location>
</feature>
<dbReference type="SUPFAM" id="SSF46934">
    <property type="entry name" value="UBA-like"/>
    <property type="match status" value="1"/>
</dbReference>
<dbReference type="InterPro" id="IPR009060">
    <property type="entry name" value="UBA-like_sf"/>
</dbReference>
<feature type="compositionally biased region" description="Basic and acidic residues" evidence="1">
    <location>
        <begin position="281"/>
        <end position="293"/>
    </location>
</feature>